<sequence length="223" mass="25127">MNILTQAASFIVSRSIFLLVSFLTGIRAKFEGDIAFTPERKVYFANHNSHADFIMVQLALPKRWRKAARPVAGADYWLKGAFRRFVSKHVFNSLLIMRNGNDPKAITQQMSDVLATQSSLIIFPEGTRNTDDNTLLLPFKSGIYHLARSNPDVGFVPIWINNINRVLPKNQIIPVPILCDVMIGEPLYLQVDEDKEAFLQRARQAMLALVPPAKIAEYAEKSA</sequence>
<keyword evidence="3 5" id="KW-0012">Acyltransferase</keyword>
<evidence type="ECO:0000256" key="1">
    <source>
        <dbReference type="ARBA" id="ARBA00005189"/>
    </source>
</evidence>
<accession>A0ABS1BVQ6</accession>
<dbReference type="EMBL" id="JAEHNZ010000005">
    <property type="protein sequence ID" value="MBK0397373.1"/>
    <property type="molecule type" value="Genomic_DNA"/>
</dbReference>
<comment type="caution">
    <text evidence="5">The sequence shown here is derived from an EMBL/GenBank/DDBJ whole genome shotgun (WGS) entry which is preliminary data.</text>
</comment>
<organism evidence="5 6">
    <name type="scientific">Kingella bonacorsii</name>
    <dbReference type="NCBI Taxonomy" id="2796361"/>
    <lineage>
        <taxon>Bacteria</taxon>
        <taxon>Pseudomonadati</taxon>
        <taxon>Pseudomonadota</taxon>
        <taxon>Betaproteobacteria</taxon>
        <taxon>Neisseriales</taxon>
        <taxon>Neisseriaceae</taxon>
        <taxon>Kingella</taxon>
    </lineage>
</organism>
<evidence type="ECO:0000313" key="5">
    <source>
        <dbReference type="EMBL" id="MBK0397373.1"/>
    </source>
</evidence>
<keyword evidence="6" id="KW-1185">Reference proteome</keyword>
<comment type="pathway">
    <text evidence="1">Lipid metabolism.</text>
</comment>
<dbReference type="CDD" id="cd07989">
    <property type="entry name" value="LPLAT_AGPAT-like"/>
    <property type="match status" value="1"/>
</dbReference>
<dbReference type="SUPFAM" id="SSF69593">
    <property type="entry name" value="Glycerol-3-phosphate (1)-acyltransferase"/>
    <property type="match status" value="1"/>
</dbReference>
<dbReference type="PANTHER" id="PTHR10434">
    <property type="entry name" value="1-ACYL-SN-GLYCEROL-3-PHOSPHATE ACYLTRANSFERASE"/>
    <property type="match status" value="1"/>
</dbReference>
<evidence type="ECO:0000256" key="3">
    <source>
        <dbReference type="ARBA" id="ARBA00023315"/>
    </source>
</evidence>
<dbReference type="PANTHER" id="PTHR10434:SF11">
    <property type="entry name" value="1-ACYL-SN-GLYCEROL-3-PHOSPHATE ACYLTRANSFERASE"/>
    <property type="match status" value="1"/>
</dbReference>
<feature type="domain" description="Phospholipid/glycerol acyltransferase" evidence="4">
    <location>
        <begin position="41"/>
        <end position="163"/>
    </location>
</feature>
<name>A0ABS1BVQ6_9NEIS</name>
<keyword evidence="2" id="KW-0808">Transferase</keyword>
<evidence type="ECO:0000256" key="2">
    <source>
        <dbReference type="ARBA" id="ARBA00022679"/>
    </source>
</evidence>
<gene>
    <name evidence="5" type="ORF">JDW22_12535</name>
</gene>
<protein>
    <submittedName>
        <fullName evidence="5">1-acyl-sn-glycerol-3-phosphate acyltransferase</fullName>
    </submittedName>
</protein>
<dbReference type="SMART" id="SM00563">
    <property type="entry name" value="PlsC"/>
    <property type="match status" value="1"/>
</dbReference>
<proteinExistence type="predicted"/>
<reference evidence="5 6" key="1">
    <citation type="journal article" date="2021" name="Pathogens">
        <title>Isolation and Characterization of Kingella bonacorsii sp. nov., A Novel Kingella Species Detected in a Stable Periodontitis Subject.</title>
        <authorList>
            <person name="Antezack A."/>
            <person name="Boxberger M."/>
            <person name="Rolland C."/>
            <person name="Monnet-Corti V."/>
            <person name="La Scola B."/>
        </authorList>
    </citation>
    <scope>NUCLEOTIDE SEQUENCE [LARGE SCALE GENOMIC DNA]</scope>
    <source>
        <strain evidence="5 6">Marseille-Q4569</strain>
    </source>
</reference>
<dbReference type="RefSeq" id="WP_200523317.1">
    <property type="nucleotide sequence ID" value="NZ_JAEHNZ010000005.1"/>
</dbReference>
<dbReference type="InterPro" id="IPR002123">
    <property type="entry name" value="Plipid/glycerol_acylTrfase"/>
</dbReference>
<dbReference type="GO" id="GO:0016746">
    <property type="term" value="F:acyltransferase activity"/>
    <property type="evidence" value="ECO:0007669"/>
    <property type="project" value="UniProtKB-KW"/>
</dbReference>
<dbReference type="Pfam" id="PF01553">
    <property type="entry name" value="Acyltransferase"/>
    <property type="match status" value="1"/>
</dbReference>
<dbReference type="Proteomes" id="UP000614058">
    <property type="component" value="Unassembled WGS sequence"/>
</dbReference>
<evidence type="ECO:0000313" key="6">
    <source>
        <dbReference type="Proteomes" id="UP000614058"/>
    </source>
</evidence>
<evidence type="ECO:0000259" key="4">
    <source>
        <dbReference type="SMART" id="SM00563"/>
    </source>
</evidence>